<sequence length="272" mass="31674">MNSNREIVKVVILGIAIGVIIWRTAKVLPSILRYSNTPSNNRHSMKKKLQKINEKGEYLPFYGYTCIAMCKNNDQLKDLERFIASSTLKKYFSPLPVSSYHMTLYNIWCHKDSLIPPIMQWMNRTGVNDLNSSYWLPKEALHTELESADNLAKNKLSEISVKVIPKLEFRSPHLTLFVDILGRQDKDKVDQFRNECTKIFGHDDDALMQIGYHITLAYQYEEVEEEDITQYNKDIQKLESMIKNLGVIRLKKGGVYVFPSMEKFIPYTSQFF</sequence>
<reference evidence="1" key="1">
    <citation type="submission" date="2022-03" db="EMBL/GenBank/DDBJ databases">
        <authorList>
            <person name="Martin C."/>
        </authorList>
    </citation>
    <scope>NUCLEOTIDE SEQUENCE</scope>
</reference>
<organism evidence="1 2">
    <name type="scientific">Owenia fusiformis</name>
    <name type="common">Polychaete worm</name>
    <dbReference type="NCBI Taxonomy" id="6347"/>
    <lineage>
        <taxon>Eukaryota</taxon>
        <taxon>Metazoa</taxon>
        <taxon>Spiralia</taxon>
        <taxon>Lophotrochozoa</taxon>
        <taxon>Annelida</taxon>
        <taxon>Polychaeta</taxon>
        <taxon>Sedentaria</taxon>
        <taxon>Canalipalpata</taxon>
        <taxon>Sabellida</taxon>
        <taxon>Oweniida</taxon>
        <taxon>Oweniidae</taxon>
        <taxon>Owenia</taxon>
    </lineage>
</organism>
<dbReference type="AlphaFoldDB" id="A0A8J1U6C4"/>
<protein>
    <submittedName>
        <fullName evidence="1">Uncharacterized protein</fullName>
    </submittedName>
</protein>
<dbReference type="EMBL" id="CAIIXF020000009">
    <property type="protein sequence ID" value="CAH1795302.1"/>
    <property type="molecule type" value="Genomic_DNA"/>
</dbReference>
<dbReference type="Pfam" id="PF08975">
    <property type="entry name" value="2H-phosphodiest"/>
    <property type="match status" value="1"/>
</dbReference>
<comment type="caution">
    <text evidence="1">The sequence shown here is derived from an EMBL/GenBank/DDBJ whole genome shotgun (WGS) entry which is preliminary data.</text>
</comment>
<dbReference type="Gene3D" id="3.90.1140.10">
    <property type="entry name" value="Cyclic phosphodiesterase"/>
    <property type="match status" value="1"/>
</dbReference>
<dbReference type="InterPro" id="IPR009097">
    <property type="entry name" value="Cyclic_Pdiesterase"/>
</dbReference>
<evidence type="ECO:0000313" key="2">
    <source>
        <dbReference type="Proteomes" id="UP000749559"/>
    </source>
</evidence>
<accession>A0A8J1U6C4</accession>
<dbReference type="SUPFAM" id="SSF55144">
    <property type="entry name" value="LigT-like"/>
    <property type="match status" value="1"/>
</dbReference>
<proteinExistence type="predicted"/>
<gene>
    <name evidence="1" type="ORF">OFUS_LOCUS19863</name>
</gene>
<dbReference type="InterPro" id="IPR015069">
    <property type="entry name" value="2H-PEstase_DUF1868"/>
</dbReference>
<dbReference type="Proteomes" id="UP000749559">
    <property type="component" value="Unassembled WGS sequence"/>
</dbReference>
<name>A0A8J1U6C4_OWEFU</name>
<dbReference type="OrthoDB" id="10001238at2759"/>
<evidence type="ECO:0000313" key="1">
    <source>
        <dbReference type="EMBL" id="CAH1795302.1"/>
    </source>
</evidence>
<keyword evidence="2" id="KW-1185">Reference proteome</keyword>